<dbReference type="Proteomes" id="UP000030751">
    <property type="component" value="Unassembled WGS sequence"/>
</dbReference>
<name>W9PHY9_FUSOX</name>
<accession>W9PHY9</accession>
<proteinExistence type="predicted"/>
<organism evidence="1">
    <name type="scientific">Fusarium oxysporum f. sp. pisi HDV247</name>
    <dbReference type="NCBI Taxonomy" id="1080344"/>
    <lineage>
        <taxon>Eukaryota</taxon>
        <taxon>Fungi</taxon>
        <taxon>Dikarya</taxon>
        <taxon>Ascomycota</taxon>
        <taxon>Pezizomycotina</taxon>
        <taxon>Sordariomycetes</taxon>
        <taxon>Hypocreomycetidae</taxon>
        <taxon>Hypocreales</taxon>
        <taxon>Nectriaceae</taxon>
        <taxon>Fusarium</taxon>
        <taxon>Fusarium oxysporum species complex</taxon>
    </lineage>
</organism>
<evidence type="ECO:0000313" key="1">
    <source>
        <dbReference type="EMBL" id="EXA42651.1"/>
    </source>
</evidence>
<protein>
    <submittedName>
        <fullName evidence="1">Uncharacterized protein</fullName>
    </submittedName>
</protein>
<sequence>MKPVHARAWWHMNDRHMLRNKQYSSNEKTWCRFGSGRR</sequence>
<dbReference type="HOGENOM" id="CLU_3335598_0_0_1"/>
<dbReference type="AlphaFoldDB" id="W9PHY9"/>
<dbReference type="EMBL" id="JH650972">
    <property type="protein sequence ID" value="EXA42651.1"/>
    <property type="molecule type" value="Genomic_DNA"/>
</dbReference>
<gene>
    <name evidence="1" type="ORF">FOVG_07816</name>
</gene>
<reference evidence="1" key="1">
    <citation type="submission" date="2011-10" db="EMBL/GenBank/DDBJ databases">
        <title>The Genome Sequence of Fusarium oxysporum HDV247.</title>
        <authorList>
            <consortium name="The Broad Institute Genome Sequencing Platform"/>
            <person name="Ma L.-J."/>
            <person name="Gale L.R."/>
            <person name="Schwartz D.C."/>
            <person name="Zhou S."/>
            <person name="Corby-Kistler H."/>
            <person name="Young S.K."/>
            <person name="Zeng Q."/>
            <person name="Gargeya S."/>
            <person name="Fitzgerald M."/>
            <person name="Haas B."/>
            <person name="Abouelleil A."/>
            <person name="Alvarado L."/>
            <person name="Arachchi H.M."/>
            <person name="Berlin A."/>
            <person name="Brown A."/>
            <person name="Chapman S.B."/>
            <person name="Chen Z."/>
            <person name="Dunbar C."/>
            <person name="Freedman E."/>
            <person name="Gearin G."/>
            <person name="Goldberg J."/>
            <person name="Griggs A."/>
            <person name="Gujja S."/>
            <person name="Heiman D."/>
            <person name="Howarth C."/>
            <person name="Larson L."/>
            <person name="Lui A."/>
            <person name="MacDonald P.J.P."/>
            <person name="Montmayeur A."/>
            <person name="Murphy C."/>
            <person name="Neiman D."/>
            <person name="Pearson M."/>
            <person name="Priest M."/>
            <person name="Roberts A."/>
            <person name="Saif S."/>
            <person name="Shea T."/>
            <person name="Shenoy N."/>
            <person name="Sisk P."/>
            <person name="Stolte C."/>
            <person name="Sykes S."/>
            <person name="Wortman J."/>
            <person name="Nusbaum C."/>
            <person name="Birren B."/>
        </authorList>
    </citation>
    <scope>NUCLEOTIDE SEQUENCE [LARGE SCALE GENOMIC DNA]</scope>
    <source>
        <strain evidence="1">HDV247</strain>
    </source>
</reference>
<reference evidence="1" key="2">
    <citation type="submission" date="2012-05" db="EMBL/GenBank/DDBJ databases">
        <title>Annotation of the Genome Sequence of Fusarium oxysporum HDV247.</title>
        <authorList>
            <consortium name="The Broad Institute Genomics Platform"/>
            <person name="Ma L.-J."/>
            <person name="Corby-Kistler H."/>
            <person name="Broz K."/>
            <person name="Gale L.R."/>
            <person name="Jonkers W."/>
            <person name="O'Donnell K."/>
            <person name="Ploetz R."/>
            <person name="Steinberg C."/>
            <person name="Schwartz D.C."/>
            <person name="VanEtten H."/>
            <person name="Zhou S."/>
            <person name="Young S.K."/>
            <person name="Zeng Q."/>
            <person name="Gargeya S."/>
            <person name="Fitzgerald M."/>
            <person name="Abouelleil A."/>
            <person name="Alvarado L."/>
            <person name="Chapman S.B."/>
            <person name="Gainer-Dewar J."/>
            <person name="Goldberg J."/>
            <person name="Griggs A."/>
            <person name="Gujja S."/>
            <person name="Hansen M."/>
            <person name="Howarth C."/>
            <person name="Imamovic A."/>
            <person name="Ireland A."/>
            <person name="Larimer J."/>
            <person name="McCowan C."/>
            <person name="Murphy C."/>
            <person name="Pearson M."/>
            <person name="Poon T.W."/>
            <person name="Priest M."/>
            <person name="Roberts A."/>
            <person name="Saif S."/>
            <person name="Shea T."/>
            <person name="Sykes S."/>
            <person name="Wortman J."/>
            <person name="Nusbaum C."/>
            <person name="Birren B."/>
        </authorList>
    </citation>
    <scope>NUCLEOTIDE SEQUENCE</scope>
    <source>
        <strain evidence="1">HDV247</strain>
    </source>
</reference>